<dbReference type="Pfam" id="PF00196">
    <property type="entry name" value="GerE"/>
    <property type="match status" value="1"/>
</dbReference>
<accession>A0ABN1HM42</accession>
<keyword evidence="3" id="KW-1185">Reference proteome</keyword>
<dbReference type="InterPro" id="IPR051797">
    <property type="entry name" value="TrmB-like"/>
</dbReference>
<dbReference type="SMART" id="SM00421">
    <property type="entry name" value="HTH_LUXR"/>
    <property type="match status" value="1"/>
</dbReference>
<dbReference type="CDD" id="cd06170">
    <property type="entry name" value="LuxR_C_like"/>
    <property type="match status" value="1"/>
</dbReference>
<dbReference type="PANTHER" id="PTHR34293">
    <property type="entry name" value="HTH-TYPE TRANSCRIPTIONAL REGULATOR TRMBL2"/>
    <property type="match status" value="1"/>
</dbReference>
<dbReference type="EMBL" id="BAAAGU010000045">
    <property type="protein sequence ID" value="GAA0658559.1"/>
    <property type="molecule type" value="Genomic_DNA"/>
</dbReference>
<comment type="caution">
    <text evidence="2">The sequence shown here is derived from an EMBL/GenBank/DDBJ whole genome shotgun (WGS) entry which is preliminary data.</text>
</comment>
<dbReference type="InterPro" id="IPR036388">
    <property type="entry name" value="WH-like_DNA-bd_sf"/>
</dbReference>
<dbReference type="SUPFAM" id="SSF46894">
    <property type="entry name" value="C-terminal effector domain of the bipartite response regulators"/>
    <property type="match status" value="1"/>
</dbReference>
<dbReference type="Gene3D" id="1.10.10.10">
    <property type="entry name" value="Winged helix-like DNA-binding domain superfamily/Winged helix DNA-binding domain"/>
    <property type="match status" value="1"/>
</dbReference>
<dbReference type="PRINTS" id="PR00038">
    <property type="entry name" value="HTHLUXR"/>
</dbReference>
<organism evidence="2 3">
    <name type="scientific">Streptomyces thermocarboxydovorans</name>
    <dbReference type="NCBI Taxonomy" id="59298"/>
    <lineage>
        <taxon>Bacteria</taxon>
        <taxon>Bacillati</taxon>
        <taxon>Actinomycetota</taxon>
        <taxon>Actinomycetes</taxon>
        <taxon>Kitasatosporales</taxon>
        <taxon>Streptomycetaceae</taxon>
        <taxon>Streptomyces</taxon>
    </lineage>
</organism>
<name>A0ABN1HM42_9ACTN</name>
<dbReference type="InterPro" id="IPR000792">
    <property type="entry name" value="Tscrpt_reg_LuxR_C"/>
</dbReference>
<evidence type="ECO:0000259" key="1">
    <source>
        <dbReference type="PROSITE" id="PS50043"/>
    </source>
</evidence>
<dbReference type="PANTHER" id="PTHR34293:SF1">
    <property type="entry name" value="HTH-TYPE TRANSCRIPTIONAL REGULATOR TRMBL2"/>
    <property type="match status" value="1"/>
</dbReference>
<sequence>MNSAPHAEHGVEELCAAAARLYERALREGSVPAQEAQAAPCLIDLDLLHPALDDVTRLEPTAPLVALHRYLRESGERIAEARRREEEVAGMFQALSRIGASPTPEDGTPTIKILSGTRRIKQAITDAMAQSTHEVLTVQPRAGLTGPRGDHADALAYERDQEVLDRGVRVRTLYQETMRHLPAVISRQDMRGDLEARALTEVPGRLIIVDRAVAFLPADEDGSLAAEIRNPAIVGYLATAFDRFWRLAKPMFPQRTPQAGPDGLTPRQRAIAELLIEGHTDTAIAERLGLNVRTARVHIAKLAATLGSQSRAQLGYLIGQSGILDHVDHVDHVDHQGADT</sequence>
<protein>
    <submittedName>
        <fullName evidence="2">LuxR C-terminal-related transcriptional regulator</fullName>
    </submittedName>
</protein>
<proteinExistence type="predicted"/>
<evidence type="ECO:0000313" key="3">
    <source>
        <dbReference type="Proteomes" id="UP001500724"/>
    </source>
</evidence>
<evidence type="ECO:0000313" key="2">
    <source>
        <dbReference type="EMBL" id="GAA0658559.1"/>
    </source>
</evidence>
<gene>
    <name evidence="2" type="ORF">GCM10009535_42310</name>
</gene>
<feature type="domain" description="HTH luxR-type" evidence="1">
    <location>
        <begin position="257"/>
        <end position="322"/>
    </location>
</feature>
<reference evidence="2 3" key="1">
    <citation type="journal article" date="2019" name="Int. J. Syst. Evol. Microbiol.">
        <title>The Global Catalogue of Microorganisms (GCM) 10K type strain sequencing project: providing services to taxonomists for standard genome sequencing and annotation.</title>
        <authorList>
            <consortium name="The Broad Institute Genomics Platform"/>
            <consortium name="The Broad Institute Genome Sequencing Center for Infectious Disease"/>
            <person name="Wu L."/>
            <person name="Ma J."/>
        </authorList>
    </citation>
    <scope>NUCLEOTIDE SEQUENCE [LARGE SCALE GENOMIC DNA]</scope>
    <source>
        <strain evidence="2 3">JCM 10367</strain>
    </source>
</reference>
<dbReference type="RefSeq" id="WP_344004240.1">
    <property type="nucleotide sequence ID" value="NZ_BAAAGU010000045.1"/>
</dbReference>
<dbReference type="InterPro" id="IPR016032">
    <property type="entry name" value="Sig_transdc_resp-reg_C-effctor"/>
</dbReference>
<dbReference type="Proteomes" id="UP001500724">
    <property type="component" value="Unassembled WGS sequence"/>
</dbReference>
<dbReference type="PROSITE" id="PS50043">
    <property type="entry name" value="HTH_LUXR_2"/>
    <property type="match status" value="1"/>
</dbReference>